<dbReference type="EnsemblPlants" id="OPUNC06G14200.1">
    <property type="protein sequence ID" value="OPUNC06G14200.1"/>
    <property type="gene ID" value="OPUNC06G14200"/>
</dbReference>
<name>A0A0E0LBS0_ORYPU</name>
<proteinExistence type="predicted"/>
<dbReference type="Proteomes" id="UP000026962">
    <property type="component" value="Chromosome 6"/>
</dbReference>
<dbReference type="Gramene" id="OPUNC06G14200.1">
    <property type="protein sequence ID" value="OPUNC06G14200.1"/>
    <property type="gene ID" value="OPUNC06G14200"/>
</dbReference>
<reference evidence="2" key="1">
    <citation type="submission" date="2015-04" db="UniProtKB">
        <authorList>
            <consortium name="EnsemblPlants"/>
        </authorList>
    </citation>
    <scope>IDENTIFICATION</scope>
</reference>
<evidence type="ECO:0000313" key="3">
    <source>
        <dbReference type="Proteomes" id="UP000026962"/>
    </source>
</evidence>
<organism evidence="2">
    <name type="scientific">Oryza punctata</name>
    <name type="common">Red rice</name>
    <dbReference type="NCBI Taxonomy" id="4537"/>
    <lineage>
        <taxon>Eukaryota</taxon>
        <taxon>Viridiplantae</taxon>
        <taxon>Streptophyta</taxon>
        <taxon>Embryophyta</taxon>
        <taxon>Tracheophyta</taxon>
        <taxon>Spermatophyta</taxon>
        <taxon>Magnoliopsida</taxon>
        <taxon>Liliopsida</taxon>
        <taxon>Poales</taxon>
        <taxon>Poaceae</taxon>
        <taxon>BOP clade</taxon>
        <taxon>Oryzoideae</taxon>
        <taxon>Oryzeae</taxon>
        <taxon>Oryzinae</taxon>
        <taxon>Oryza</taxon>
    </lineage>
</organism>
<protein>
    <submittedName>
        <fullName evidence="2">Uncharacterized protein</fullName>
    </submittedName>
</protein>
<evidence type="ECO:0000313" key="2">
    <source>
        <dbReference type="EnsemblPlants" id="OPUNC06G14200.1"/>
    </source>
</evidence>
<accession>A0A0E0LBS0</accession>
<evidence type="ECO:0000256" key="1">
    <source>
        <dbReference type="SAM" id="MobiDB-lite"/>
    </source>
</evidence>
<feature type="region of interest" description="Disordered" evidence="1">
    <location>
        <begin position="1"/>
        <end position="21"/>
    </location>
</feature>
<keyword evidence="3" id="KW-1185">Reference proteome</keyword>
<reference evidence="2" key="2">
    <citation type="submission" date="2018-05" db="EMBL/GenBank/DDBJ databases">
        <title>OpunRS2 (Oryza punctata Reference Sequence Version 2).</title>
        <authorList>
            <person name="Zhang J."/>
            <person name="Kudrna D."/>
            <person name="Lee S."/>
            <person name="Talag J."/>
            <person name="Welchert J."/>
            <person name="Wing R.A."/>
        </authorList>
    </citation>
    <scope>NUCLEOTIDE SEQUENCE [LARGE SCALE GENOMIC DNA]</scope>
</reference>
<dbReference type="HOGENOM" id="CLU_2363384_0_0_1"/>
<dbReference type="AlphaFoldDB" id="A0A0E0LBS0"/>
<sequence>MEITMPTKEEEIISGPDDPEEEYSYSLIPGRWKATTWTMPIPVNSWNDWKYGCTVSSDHVKLPDDNTKHSELLRKLVMSSNERKKEVPVYGNNKHP</sequence>